<comment type="similarity">
    <text evidence="1 2">Belongs to the serpin family.</text>
</comment>
<dbReference type="EnsemblProtists" id="EKX31160">
    <property type="protein sequence ID" value="EKX31160"/>
    <property type="gene ID" value="GUITHDRAFT_166942"/>
</dbReference>
<dbReference type="SMART" id="SM00093">
    <property type="entry name" value="SERPIN"/>
    <property type="match status" value="1"/>
</dbReference>
<dbReference type="OMA" id="YFNAAWA"/>
<dbReference type="Pfam" id="PF00079">
    <property type="entry name" value="Serpin"/>
    <property type="match status" value="1"/>
</dbReference>
<accession>L1I5M6</accession>
<dbReference type="HOGENOM" id="CLU_023330_0_3_1"/>
<dbReference type="InterPro" id="IPR000215">
    <property type="entry name" value="Serpin_fam"/>
</dbReference>
<dbReference type="SUPFAM" id="SSF56574">
    <property type="entry name" value="Serpins"/>
    <property type="match status" value="1"/>
</dbReference>
<dbReference type="InterPro" id="IPR042185">
    <property type="entry name" value="Serpin_sf_2"/>
</dbReference>
<dbReference type="OrthoDB" id="47207at2759"/>
<dbReference type="InterPro" id="IPR023795">
    <property type="entry name" value="Serpin_CS"/>
</dbReference>
<evidence type="ECO:0000313" key="4">
    <source>
        <dbReference type="EMBL" id="EKX31160.1"/>
    </source>
</evidence>
<dbReference type="InterPro" id="IPR036186">
    <property type="entry name" value="Serpin_sf"/>
</dbReference>
<evidence type="ECO:0000313" key="5">
    <source>
        <dbReference type="EnsemblProtists" id="EKX31160"/>
    </source>
</evidence>
<dbReference type="GO" id="GO:0005615">
    <property type="term" value="C:extracellular space"/>
    <property type="evidence" value="ECO:0007669"/>
    <property type="project" value="InterPro"/>
</dbReference>
<dbReference type="PANTHER" id="PTHR11461">
    <property type="entry name" value="SERINE PROTEASE INHIBITOR, SERPIN"/>
    <property type="match status" value="1"/>
</dbReference>
<dbReference type="InterPro" id="IPR023796">
    <property type="entry name" value="Serpin_dom"/>
</dbReference>
<dbReference type="GeneID" id="17287879"/>
<dbReference type="PROSITE" id="PS00284">
    <property type="entry name" value="SERPIN"/>
    <property type="match status" value="1"/>
</dbReference>
<dbReference type="GO" id="GO:0004867">
    <property type="term" value="F:serine-type endopeptidase inhibitor activity"/>
    <property type="evidence" value="ECO:0007669"/>
    <property type="project" value="InterPro"/>
</dbReference>
<reference evidence="5" key="3">
    <citation type="submission" date="2015-06" db="UniProtKB">
        <authorList>
            <consortium name="EnsemblProtists"/>
        </authorList>
    </citation>
    <scope>IDENTIFICATION</scope>
</reference>
<evidence type="ECO:0000256" key="2">
    <source>
        <dbReference type="RuleBase" id="RU000411"/>
    </source>
</evidence>
<dbReference type="PANTHER" id="PTHR11461:SF211">
    <property type="entry name" value="GH10112P-RELATED"/>
    <property type="match status" value="1"/>
</dbReference>
<dbReference type="STRING" id="905079.L1I5M6"/>
<organism evidence="4">
    <name type="scientific">Guillardia theta (strain CCMP2712)</name>
    <name type="common">Cryptophyte</name>
    <dbReference type="NCBI Taxonomy" id="905079"/>
    <lineage>
        <taxon>Eukaryota</taxon>
        <taxon>Cryptophyceae</taxon>
        <taxon>Pyrenomonadales</taxon>
        <taxon>Geminigeraceae</taxon>
        <taxon>Guillardia</taxon>
    </lineage>
</organism>
<dbReference type="EMBL" id="JH993344">
    <property type="protein sequence ID" value="EKX31160.1"/>
    <property type="molecule type" value="Genomic_DNA"/>
</dbReference>
<dbReference type="InterPro" id="IPR042178">
    <property type="entry name" value="Serpin_sf_1"/>
</dbReference>
<dbReference type="Proteomes" id="UP000011087">
    <property type="component" value="Unassembled WGS sequence"/>
</dbReference>
<dbReference type="Gene3D" id="2.30.39.10">
    <property type="entry name" value="Alpha-1-antitrypsin, domain 1"/>
    <property type="match status" value="1"/>
</dbReference>
<dbReference type="Gene3D" id="2.10.310.10">
    <property type="entry name" value="Serpins superfamily"/>
    <property type="match status" value="1"/>
</dbReference>
<name>L1I5M6_GUITC</name>
<dbReference type="AlphaFoldDB" id="L1I5M6"/>
<protein>
    <recommendedName>
        <fullName evidence="3">Serpin domain-containing protein</fullName>
    </recommendedName>
</protein>
<gene>
    <name evidence="4" type="ORF">GUITHDRAFT_166942</name>
</gene>
<keyword evidence="6" id="KW-1185">Reference proteome</keyword>
<dbReference type="CDD" id="cd00172">
    <property type="entry name" value="serpin"/>
    <property type="match status" value="1"/>
</dbReference>
<dbReference type="Gene3D" id="3.30.497.10">
    <property type="entry name" value="Antithrombin, subunit I, domain 2"/>
    <property type="match status" value="1"/>
</dbReference>
<sequence>MQPSIADFSAGQSISQFGTQMFATLCREPQGNVVISPLSLSLALSMATAGTSLGGQAHAQLSRLLNWPDISSSADKEKLDSEIQDKQKAFLQSSNSDDPLVKILIANSVWTDLDVKKAFITTCQDTYHAKHHAREGAAEINKWVEEKTSGMIKEILSEEPHGPAVLLNVVYFKGAWKIKFDPSKTKESTFVRFDKVRVPCQLMSLGQKRLRYGETLHTEFVFLPYGITDRYTSIIMLPKTEGLQGMEGTIKEISAPNFFSDGAFANASVKPLFVELPRFKIEYGVKPLKQTLKAMNVIAPFESGGHFNRMTEDESVHIHDVYHKAVIEVNEEGTEAAAATAVAMTRSLVIPKTLTFDRPFLFLVYDNVNKVLLFCAKVEDVK</sequence>
<evidence type="ECO:0000256" key="1">
    <source>
        <dbReference type="ARBA" id="ARBA00009500"/>
    </source>
</evidence>
<dbReference type="RefSeq" id="XP_005818140.1">
    <property type="nucleotide sequence ID" value="XM_005818083.1"/>
</dbReference>
<evidence type="ECO:0000259" key="3">
    <source>
        <dbReference type="SMART" id="SM00093"/>
    </source>
</evidence>
<evidence type="ECO:0000313" key="6">
    <source>
        <dbReference type="Proteomes" id="UP000011087"/>
    </source>
</evidence>
<feature type="domain" description="Serpin" evidence="3">
    <location>
        <begin position="19"/>
        <end position="381"/>
    </location>
</feature>
<reference evidence="6" key="2">
    <citation type="submission" date="2012-11" db="EMBL/GenBank/DDBJ databases">
        <authorList>
            <person name="Kuo A."/>
            <person name="Curtis B.A."/>
            <person name="Tanifuji G."/>
            <person name="Burki F."/>
            <person name="Gruber A."/>
            <person name="Irimia M."/>
            <person name="Maruyama S."/>
            <person name="Arias M.C."/>
            <person name="Ball S.G."/>
            <person name="Gile G.H."/>
            <person name="Hirakawa Y."/>
            <person name="Hopkins J.F."/>
            <person name="Rensing S.A."/>
            <person name="Schmutz J."/>
            <person name="Symeonidi A."/>
            <person name="Elias M."/>
            <person name="Eveleigh R.J."/>
            <person name="Herman E.K."/>
            <person name="Klute M.J."/>
            <person name="Nakayama T."/>
            <person name="Obornik M."/>
            <person name="Reyes-Prieto A."/>
            <person name="Armbrust E.V."/>
            <person name="Aves S.J."/>
            <person name="Beiko R.G."/>
            <person name="Coutinho P."/>
            <person name="Dacks J.B."/>
            <person name="Durnford D.G."/>
            <person name="Fast N.M."/>
            <person name="Green B.R."/>
            <person name="Grisdale C."/>
            <person name="Hempe F."/>
            <person name="Henrissat B."/>
            <person name="Hoppner M.P."/>
            <person name="Ishida K.-I."/>
            <person name="Kim E."/>
            <person name="Koreny L."/>
            <person name="Kroth P.G."/>
            <person name="Liu Y."/>
            <person name="Malik S.-B."/>
            <person name="Maier U.G."/>
            <person name="McRose D."/>
            <person name="Mock T."/>
            <person name="Neilson J.A."/>
            <person name="Onodera N.T."/>
            <person name="Poole A.M."/>
            <person name="Pritham E.J."/>
            <person name="Richards T.A."/>
            <person name="Rocap G."/>
            <person name="Roy S.W."/>
            <person name="Sarai C."/>
            <person name="Schaack S."/>
            <person name="Shirato S."/>
            <person name="Slamovits C.H."/>
            <person name="Spencer D.F."/>
            <person name="Suzuki S."/>
            <person name="Worden A.Z."/>
            <person name="Zauner S."/>
            <person name="Barry K."/>
            <person name="Bell C."/>
            <person name="Bharti A.K."/>
            <person name="Crow J.A."/>
            <person name="Grimwood J."/>
            <person name="Kramer R."/>
            <person name="Lindquist E."/>
            <person name="Lucas S."/>
            <person name="Salamov A."/>
            <person name="McFadden G.I."/>
            <person name="Lane C.E."/>
            <person name="Keeling P.J."/>
            <person name="Gray M.W."/>
            <person name="Grigoriev I.V."/>
            <person name="Archibald J.M."/>
        </authorList>
    </citation>
    <scope>NUCLEOTIDE SEQUENCE</scope>
    <source>
        <strain evidence="6">CCMP2712</strain>
    </source>
</reference>
<reference evidence="4 6" key="1">
    <citation type="journal article" date="2012" name="Nature">
        <title>Algal genomes reveal evolutionary mosaicism and the fate of nucleomorphs.</title>
        <authorList>
            <consortium name="DOE Joint Genome Institute"/>
            <person name="Curtis B.A."/>
            <person name="Tanifuji G."/>
            <person name="Burki F."/>
            <person name="Gruber A."/>
            <person name="Irimia M."/>
            <person name="Maruyama S."/>
            <person name="Arias M.C."/>
            <person name="Ball S.G."/>
            <person name="Gile G.H."/>
            <person name="Hirakawa Y."/>
            <person name="Hopkins J.F."/>
            <person name="Kuo A."/>
            <person name="Rensing S.A."/>
            <person name="Schmutz J."/>
            <person name="Symeonidi A."/>
            <person name="Elias M."/>
            <person name="Eveleigh R.J."/>
            <person name="Herman E.K."/>
            <person name="Klute M.J."/>
            <person name="Nakayama T."/>
            <person name="Obornik M."/>
            <person name="Reyes-Prieto A."/>
            <person name="Armbrust E.V."/>
            <person name="Aves S.J."/>
            <person name="Beiko R.G."/>
            <person name="Coutinho P."/>
            <person name="Dacks J.B."/>
            <person name="Durnford D.G."/>
            <person name="Fast N.M."/>
            <person name="Green B.R."/>
            <person name="Grisdale C.J."/>
            <person name="Hempel F."/>
            <person name="Henrissat B."/>
            <person name="Hoppner M.P."/>
            <person name="Ishida K."/>
            <person name="Kim E."/>
            <person name="Koreny L."/>
            <person name="Kroth P.G."/>
            <person name="Liu Y."/>
            <person name="Malik S.B."/>
            <person name="Maier U.G."/>
            <person name="McRose D."/>
            <person name="Mock T."/>
            <person name="Neilson J.A."/>
            <person name="Onodera N.T."/>
            <person name="Poole A.M."/>
            <person name="Pritham E.J."/>
            <person name="Richards T.A."/>
            <person name="Rocap G."/>
            <person name="Roy S.W."/>
            <person name="Sarai C."/>
            <person name="Schaack S."/>
            <person name="Shirato S."/>
            <person name="Slamovits C.H."/>
            <person name="Spencer D.F."/>
            <person name="Suzuki S."/>
            <person name="Worden A.Z."/>
            <person name="Zauner S."/>
            <person name="Barry K."/>
            <person name="Bell C."/>
            <person name="Bharti A.K."/>
            <person name="Crow J.A."/>
            <person name="Grimwood J."/>
            <person name="Kramer R."/>
            <person name="Lindquist E."/>
            <person name="Lucas S."/>
            <person name="Salamov A."/>
            <person name="McFadden G.I."/>
            <person name="Lane C.E."/>
            <person name="Keeling P.J."/>
            <person name="Gray M.W."/>
            <person name="Grigoriev I.V."/>
            <person name="Archibald J.M."/>
        </authorList>
    </citation>
    <scope>NUCLEOTIDE SEQUENCE</scope>
    <source>
        <strain evidence="4 6">CCMP2712</strain>
    </source>
</reference>
<dbReference type="PaxDb" id="55529-EKX31160"/>
<proteinExistence type="inferred from homology"/>
<dbReference type="KEGG" id="gtt:GUITHDRAFT_166942"/>
<dbReference type="eggNOG" id="KOG2392">
    <property type="taxonomic scope" value="Eukaryota"/>
</dbReference>